<evidence type="ECO:0000313" key="2">
    <source>
        <dbReference type="Proteomes" id="UP001642540"/>
    </source>
</evidence>
<comment type="caution">
    <text evidence="1">The sequence shown here is derived from an EMBL/GenBank/DDBJ whole genome shotgun (WGS) entry which is preliminary data.</text>
</comment>
<gene>
    <name evidence="1" type="ORF">ODALV1_LOCUS22142</name>
</gene>
<dbReference type="EMBL" id="CAXLJM020000074">
    <property type="protein sequence ID" value="CAL8128219.1"/>
    <property type="molecule type" value="Genomic_DNA"/>
</dbReference>
<keyword evidence="2" id="KW-1185">Reference proteome</keyword>
<accession>A0ABP1RH77</accession>
<protein>
    <submittedName>
        <fullName evidence="1">Uncharacterized protein</fullName>
    </submittedName>
</protein>
<organism evidence="1 2">
    <name type="scientific">Orchesella dallaii</name>
    <dbReference type="NCBI Taxonomy" id="48710"/>
    <lineage>
        <taxon>Eukaryota</taxon>
        <taxon>Metazoa</taxon>
        <taxon>Ecdysozoa</taxon>
        <taxon>Arthropoda</taxon>
        <taxon>Hexapoda</taxon>
        <taxon>Collembola</taxon>
        <taxon>Entomobryomorpha</taxon>
        <taxon>Entomobryoidea</taxon>
        <taxon>Orchesellidae</taxon>
        <taxon>Orchesellinae</taxon>
        <taxon>Orchesella</taxon>
    </lineage>
</organism>
<evidence type="ECO:0000313" key="1">
    <source>
        <dbReference type="EMBL" id="CAL8128219.1"/>
    </source>
</evidence>
<name>A0ABP1RH77_9HEXA</name>
<dbReference type="Proteomes" id="UP001642540">
    <property type="component" value="Unassembled WGS sequence"/>
</dbReference>
<reference evidence="1 2" key="1">
    <citation type="submission" date="2024-08" db="EMBL/GenBank/DDBJ databases">
        <authorList>
            <person name="Cucini C."/>
            <person name="Frati F."/>
        </authorList>
    </citation>
    <scope>NUCLEOTIDE SEQUENCE [LARGE SCALE GENOMIC DNA]</scope>
</reference>
<proteinExistence type="predicted"/>
<sequence>MDTLLQKFGLSASDQNLVEKTESIILRVGPTRYVRKQQSRFIDTTGTQQQLKLELQVGGRVSKACTVYLDQQDEIYKAAEEVYNSVVDNCLVDIPATSVNQYRKN</sequence>